<evidence type="ECO:0000256" key="5">
    <source>
        <dbReference type="ARBA" id="ARBA00023136"/>
    </source>
</evidence>
<proteinExistence type="predicted"/>
<organism evidence="7 8">
    <name type="scientific">Streptomyces katrae</name>
    <dbReference type="NCBI Taxonomy" id="68223"/>
    <lineage>
        <taxon>Bacteria</taxon>
        <taxon>Bacillati</taxon>
        <taxon>Actinomycetota</taxon>
        <taxon>Actinomycetes</taxon>
        <taxon>Kitasatosporales</taxon>
        <taxon>Streptomycetaceae</taxon>
        <taxon>Streptomyces</taxon>
    </lineage>
</organism>
<dbReference type="SUPFAM" id="SSF103473">
    <property type="entry name" value="MFS general substrate transporter"/>
    <property type="match status" value="1"/>
</dbReference>
<keyword evidence="5 6" id="KW-0472">Membrane</keyword>
<accession>A0A0F4JWI8</accession>
<keyword evidence="2" id="KW-1003">Cell membrane</keyword>
<dbReference type="Proteomes" id="UP000033551">
    <property type="component" value="Unassembled WGS sequence"/>
</dbReference>
<sequence length="160" mass="17015">MGPTSSAKSWLITIFALASTSRSGPASRGSMLLYATLNSTVKTPPTPTTTYRYQRLRCPASALYGLGLAAFSANVGLYNITANSYLQHITPAPLLGRVNAAFMWVCLGVIPLGALLGGALGSQLGLRTTLWICVLGTWSASLFVLFSPLRTMRDMPVEGE</sequence>
<evidence type="ECO:0000256" key="4">
    <source>
        <dbReference type="ARBA" id="ARBA00022989"/>
    </source>
</evidence>
<gene>
    <name evidence="7" type="ORF">VR44_03480</name>
</gene>
<evidence type="ECO:0000256" key="2">
    <source>
        <dbReference type="ARBA" id="ARBA00022475"/>
    </source>
</evidence>
<dbReference type="AlphaFoldDB" id="A0A0F4JWI8"/>
<evidence type="ECO:0000256" key="1">
    <source>
        <dbReference type="ARBA" id="ARBA00004651"/>
    </source>
</evidence>
<keyword evidence="3 6" id="KW-0812">Transmembrane</keyword>
<dbReference type="PANTHER" id="PTHR23513">
    <property type="entry name" value="INTEGRAL MEMBRANE EFFLUX PROTEIN-RELATED"/>
    <property type="match status" value="1"/>
</dbReference>
<keyword evidence="4 6" id="KW-1133">Transmembrane helix</keyword>
<feature type="transmembrane region" description="Helical" evidence="6">
    <location>
        <begin position="62"/>
        <end position="80"/>
    </location>
</feature>
<name>A0A0F4JWI8_9ACTN</name>
<keyword evidence="8" id="KW-1185">Reference proteome</keyword>
<dbReference type="GO" id="GO:0005886">
    <property type="term" value="C:plasma membrane"/>
    <property type="evidence" value="ECO:0007669"/>
    <property type="project" value="UniProtKB-SubCell"/>
</dbReference>
<feature type="transmembrane region" description="Helical" evidence="6">
    <location>
        <begin position="101"/>
        <end position="122"/>
    </location>
</feature>
<dbReference type="PANTHER" id="PTHR23513:SF6">
    <property type="entry name" value="MAJOR FACILITATOR SUPERFAMILY ASSOCIATED DOMAIN-CONTAINING PROTEIN"/>
    <property type="match status" value="1"/>
</dbReference>
<evidence type="ECO:0000313" key="7">
    <source>
        <dbReference type="EMBL" id="KJY38495.1"/>
    </source>
</evidence>
<feature type="transmembrane region" description="Helical" evidence="6">
    <location>
        <begin position="128"/>
        <end position="146"/>
    </location>
</feature>
<reference evidence="7 8" key="1">
    <citation type="submission" date="2015-02" db="EMBL/GenBank/DDBJ databases">
        <authorList>
            <person name="Ju K.-S."/>
            <person name="Doroghazi J.R."/>
            <person name="Metcalf W."/>
        </authorList>
    </citation>
    <scope>NUCLEOTIDE SEQUENCE [LARGE SCALE GENOMIC DNA]</scope>
    <source>
        <strain evidence="7 8">NRRL ISP-5550</strain>
    </source>
</reference>
<evidence type="ECO:0000313" key="8">
    <source>
        <dbReference type="Proteomes" id="UP000033551"/>
    </source>
</evidence>
<protein>
    <submittedName>
        <fullName evidence="7">Uncharacterized protein</fullName>
    </submittedName>
</protein>
<dbReference type="InterPro" id="IPR036259">
    <property type="entry name" value="MFS_trans_sf"/>
</dbReference>
<dbReference type="PATRIC" id="fig|68223.7.peg.7914"/>
<evidence type="ECO:0000256" key="6">
    <source>
        <dbReference type="SAM" id="Phobius"/>
    </source>
</evidence>
<dbReference type="EMBL" id="JZWV01000062">
    <property type="protein sequence ID" value="KJY38495.1"/>
    <property type="molecule type" value="Genomic_DNA"/>
</dbReference>
<comment type="caution">
    <text evidence="7">The sequence shown here is derived from an EMBL/GenBank/DDBJ whole genome shotgun (WGS) entry which is preliminary data.</text>
</comment>
<comment type="subcellular location">
    <subcellularLocation>
        <location evidence="1">Cell membrane</location>
        <topology evidence="1">Multi-pass membrane protein</topology>
    </subcellularLocation>
</comment>
<evidence type="ECO:0000256" key="3">
    <source>
        <dbReference type="ARBA" id="ARBA00022692"/>
    </source>
</evidence>